<proteinExistence type="predicted"/>
<dbReference type="SUPFAM" id="SSF81383">
    <property type="entry name" value="F-box domain"/>
    <property type="match status" value="1"/>
</dbReference>
<protein>
    <recommendedName>
        <fullName evidence="1">F-box domain-containing protein</fullName>
    </recommendedName>
</protein>
<organism evidence="2 3">
    <name type="scientific">Mesorhabditis spiculigera</name>
    <dbReference type="NCBI Taxonomy" id="96644"/>
    <lineage>
        <taxon>Eukaryota</taxon>
        <taxon>Metazoa</taxon>
        <taxon>Ecdysozoa</taxon>
        <taxon>Nematoda</taxon>
        <taxon>Chromadorea</taxon>
        <taxon>Rhabditida</taxon>
        <taxon>Rhabditina</taxon>
        <taxon>Rhabditomorpha</taxon>
        <taxon>Rhabditoidea</taxon>
        <taxon>Rhabditidae</taxon>
        <taxon>Mesorhabditinae</taxon>
        <taxon>Mesorhabditis</taxon>
    </lineage>
</organism>
<dbReference type="Pfam" id="PF00646">
    <property type="entry name" value="F-box"/>
    <property type="match status" value="1"/>
</dbReference>
<dbReference type="EMBL" id="CATQJA010002363">
    <property type="protein sequence ID" value="CAJ0570512.1"/>
    <property type="molecule type" value="Genomic_DNA"/>
</dbReference>
<keyword evidence="3" id="KW-1185">Reference proteome</keyword>
<feature type="non-terminal residue" evidence="2">
    <location>
        <position position="1"/>
    </location>
</feature>
<dbReference type="Proteomes" id="UP001177023">
    <property type="component" value="Unassembled WGS sequence"/>
</dbReference>
<feature type="domain" description="F-box" evidence="1">
    <location>
        <begin position="68"/>
        <end position="100"/>
    </location>
</feature>
<sequence>MSHVDSRRAKIQWAPLMPRQPVETAGYVGSVWGHRPFLAYTEQQLASATRPLLAIDLIDDRHPVPAALCCLPRELGRNALRYSMVRQLCHPRQVCRRWRRSSPCRHHAGCESRLELIVLNSGPVDPELAKRLRVQLVWNCHACWVAELGPSILNKLIAERCPKPDAH</sequence>
<dbReference type="InterPro" id="IPR001810">
    <property type="entry name" value="F-box_dom"/>
</dbReference>
<evidence type="ECO:0000313" key="2">
    <source>
        <dbReference type="EMBL" id="CAJ0570512.1"/>
    </source>
</evidence>
<reference evidence="2" key="1">
    <citation type="submission" date="2023-06" db="EMBL/GenBank/DDBJ databases">
        <authorList>
            <person name="Delattre M."/>
        </authorList>
    </citation>
    <scope>NUCLEOTIDE SEQUENCE</scope>
    <source>
        <strain evidence="2">AF72</strain>
    </source>
</reference>
<evidence type="ECO:0000259" key="1">
    <source>
        <dbReference type="Pfam" id="PF00646"/>
    </source>
</evidence>
<gene>
    <name evidence="2" type="ORF">MSPICULIGERA_LOCUS8949</name>
</gene>
<name>A0AA36CLH8_9BILA</name>
<dbReference type="Gene3D" id="1.20.1280.50">
    <property type="match status" value="1"/>
</dbReference>
<comment type="caution">
    <text evidence="2">The sequence shown here is derived from an EMBL/GenBank/DDBJ whole genome shotgun (WGS) entry which is preliminary data.</text>
</comment>
<accession>A0AA36CLH8</accession>
<dbReference type="InterPro" id="IPR036047">
    <property type="entry name" value="F-box-like_dom_sf"/>
</dbReference>
<dbReference type="AlphaFoldDB" id="A0AA36CLH8"/>
<evidence type="ECO:0000313" key="3">
    <source>
        <dbReference type="Proteomes" id="UP001177023"/>
    </source>
</evidence>